<feature type="region of interest" description="Disordered" evidence="1">
    <location>
        <begin position="158"/>
        <end position="184"/>
    </location>
</feature>
<feature type="region of interest" description="Disordered" evidence="1">
    <location>
        <begin position="525"/>
        <end position="566"/>
    </location>
</feature>
<protein>
    <submittedName>
        <fullName evidence="2">Uncharacterized protein</fullName>
    </submittedName>
</protein>
<comment type="caution">
    <text evidence="2">The sequence shown here is derived from an EMBL/GenBank/DDBJ whole genome shotgun (WGS) entry which is preliminary data.</text>
</comment>
<reference evidence="2" key="1">
    <citation type="submission" date="2023-06" db="EMBL/GenBank/DDBJ databases">
        <title>Black Yeasts Isolated from many extreme environments.</title>
        <authorList>
            <person name="Coleine C."/>
            <person name="Stajich J.E."/>
            <person name="Selbmann L."/>
        </authorList>
    </citation>
    <scope>NUCLEOTIDE SEQUENCE</scope>
    <source>
        <strain evidence="2">CCFEE 5200</strain>
    </source>
</reference>
<organism evidence="2 3">
    <name type="scientific">Friedmanniomyces endolithicus</name>
    <dbReference type="NCBI Taxonomy" id="329885"/>
    <lineage>
        <taxon>Eukaryota</taxon>
        <taxon>Fungi</taxon>
        <taxon>Dikarya</taxon>
        <taxon>Ascomycota</taxon>
        <taxon>Pezizomycotina</taxon>
        <taxon>Dothideomycetes</taxon>
        <taxon>Dothideomycetidae</taxon>
        <taxon>Mycosphaerellales</taxon>
        <taxon>Teratosphaeriaceae</taxon>
        <taxon>Friedmanniomyces</taxon>
    </lineage>
</organism>
<proteinExistence type="predicted"/>
<feature type="region of interest" description="Disordered" evidence="1">
    <location>
        <begin position="264"/>
        <end position="314"/>
    </location>
</feature>
<feature type="compositionally biased region" description="Low complexity" evidence="1">
    <location>
        <begin position="537"/>
        <end position="553"/>
    </location>
</feature>
<dbReference type="EMBL" id="JAUJLE010000398">
    <property type="protein sequence ID" value="KAK0957693.1"/>
    <property type="molecule type" value="Genomic_DNA"/>
</dbReference>
<feature type="region of interest" description="Disordered" evidence="1">
    <location>
        <begin position="342"/>
        <end position="383"/>
    </location>
</feature>
<gene>
    <name evidence="2" type="ORF">LTR91_021743</name>
</gene>
<feature type="region of interest" description="Disordered" evidence="1">
    <location>
        <begin position="214"/>
        <end position="245"/>
    </location>
</feature>
<feature type="compositionally biased region" description="Polar residues" evidence="1">
    <location>
        <begin position="448"/>
        <end position="461"/>
    </location>
</feature>
<dbReference type="AlphaFoldDB" id="A0AAN6K353"/>
<evidence type="ECO:0000313" key="2">
    <source>
        <dbReference type="EMBL" id="KAK0957693.1"/>
    </source>
</evidence>
<feature type="region of interest" description="Disordered" evidence="1">
    <location>
        <begin position="447"/>
        <end position="472"/>
    </location>
</feature>
<keyword evidence="3" id="KW-1185">Reference proteome</keyword>
<sequence>MGVFPQRAARGLHTTRSTADFLTTFSNTPQNPSIQSSDIQTLASSQHIYTKYTITPYTNTASRSRVSRWSTSSAAPTTAPRNQQGSLSPDSLLMSGALPILTESTPDSIEWSPTYNGPRTAYSMLAAIHQQLRRKRTSTKRWAKRVVPKIRSVFSFGKKRSSLSSSTSHRSSTRSRRSVRRSTRMTSVFVQPPTPSGVFGHQLEVADGITNSVHNSADAPDVVKTSPSGKRYSVHQHAGPSSELVHTRRSVLIAHPRVSAVIPELPTPMTTSSVGSRDSWGAGDEKRFSSSSATSGSDGASSLNMAGQVNPKDMYRDSLRDSQMEGSTEDYRQFRNKIDGVSVPSRDMTESSTTLPFIPKTPSLTDDDSSDWESICSTESDTTDNRTQALQTLTSNAAASVSCPDNLHFGSSQPPINPESLLRRPATTGGSVVYLPYSDCFAPFDPYNEQQAAPPTLPTTHDTPRSLSTPSTPTFLAGSGTHKDHYSHIESGNFDAYGTSRPSTPTFFADPAAHRDHYSRVESVAFDAPPPRPANPTPDNQPSSSSTEPPQQTKPREFQIKRKPLPASYKPVTVAVAGTKPAPDLNKTLPDIPSKSDPKRYTHGIVPAQYLAPPPAPAPVAAPARAPAQAPARLSMVDNGYPTLPRHNGQQQPARDSAVSLLEGRAAYQVRTLSPAEAKVKREEERERAERADRACRAERRRREEVGEMREGKVMRITRVWATKVNCYK</sequence>
<evidence type="ECO:0000256" key="1">
    <source>
        <dbReference type="SAM" id="MobiDB-lite"/>
    </source>
</evidence>
<feature type="compositionally biased region" description="Basic residues" evidence="1">
    <location>
        <begin position="171"/>
        <end position="183"/>
    </location>
</feature>
<accession>A0AAN6K353</accession>
<feature type="region of interest" description="Disordered" evidence="1">
    <location>
        <begin position="63"/>
        <end position="91"/>
    </location>
</feature>
<feature type="compositionally biased region" description="Low complexity" evidence="1">
    <location>
        <begin position="63"/>
        <end position="75"/>
    </location>
</feature>
<evidence type="ECO:0000313" key="3">
    <source>
        <dbReference type="Proteomes" id="UP001175353"/>
    </source>
</evidence>
<dbReference type="Proteomes" id="UP001175353">
    <property type="component" value="Unassembled WGS sequence"/>
</dbReference>
<feature type="compositionally biased region" description="Low complexity" evidence="1">
    <location>
        <begin position="289"/>
        <end position="302"/>
    </location>
</feature>
<feature type="compositionally biased region" description="Polar residues" evidence="1">
    <location>
        <begin position="79"/>
        <end position="89"/>
    </location>
</feature>
<name>A0AAN6K353_9PEZI</name>